<accession>A0A6C0KMI4</accession>
<name>A0A6C0KMI4_9ZZZZ</name>
<reference evidence="1" key="1">
    <citation type="journal article" date="2020" name="Nature">
        <title>Giant virus diversity and host interactions through global metagenomics.</title>
        <authorList>
            <person name="Schulz F."/>
            <person name="Roux S."/>
            <person name="Paez-Espino D."/>
            <person name="Jungbluth S."/>
            <person name="Walsh D.A."/>
            <person name="Denef V.J."/>
            <person name="McMahon K.D."/>
            <person name="Konstantinidis K.T."/>
            <person name="Eloe-Fadrosh E.A."/>
            <person name="Kyrpides N.C."/>
            <person name="Woyke T."/>
        </authorList>
    </citation>
    <scope>NUCLEOTIDE SEQUENCE</scope>
    <source>
        <strain evidence="1">GVMAG-S-3300012919-55</strain>
    </source>
</reference>
<dbReference type="AlphaFoldDB" id="A0A6C0KMI4"/>
<organism evidence="1">
    <name type="scientific">viral metagenome</name>
    <dbReference type="NCBI Taxonomy" id="1070528"/>
    <lineage>
        <taxon>unclassified sequences</taxon>
        <taxon>metagenomes</taxon>
        <taxon>organismal metagenomes</taxon>
    </lineage>
</organism>
<proteinExistence type="predicted"/>
<protein>
    <submittedName>
        <fullName evidence="1">Uncharacterized protein</fullName>
    </submittedName>
</protein>
<evidence type="ECO:0000313" key="1">
    <source>
        <dbReference type="EMBL" id="QHU17548.1"/>
    </source>
</evidence>
<sequence length="66" mass="8180">MYALPSIFHDYPTLYDEMKEALSRRNTYAHRVYRCKQIAKLYMRTHEKQKIEKIIKLKNQKSKFKR</sequence>
<dbReference type="EMBL" id="MN740916">
    <property type="protein sequence ID" value="QHU17548.1"/>
    <property type="molecule type" value="Genomic_DNA"/>
</dbReference>